<dbReference type="Proteomes" id="UP000318571">
    <property type="component" value="Chromosome 10"/>
</dbReference>
<feature type="compositionally biased region" description="Basic residues" evidence="3">
    <location>
        <begin position="764"/>
        <end position="779"/>
    </location>
</feature>
<evidence type="ECO:0000313" key="6">
    <source>
        <dbReference type="EMBL" id="TRY62648.1"/>
    </source>
</evidence>
<dbReference type="EMBL" id="VCGU01000458">
    <property type="protein sequence ID" value="TRY62648.1"/>
    <property type="molecule type" value="Genomic_DNA"/>
</dbReference>
<evidence type="ECO:0000256" key="1">
    <source>
        <dbReference type="PROSITE-ProRule" id="PRU00042"/>
    </source>
</evidence>
<keyword evidence="1" id="KW-0862">Zinc</keyword>
<dbReference type="InterPro" id="IPR013087">
    <property type="entry name" value="Znf_C2H2_type"/>
</dbReference>
<feature type="domain" description="HMG box" evidence="4">
    <location>
        <begin position="497"/>
        <end position="565"/>
    </location>
</feature>
<dbReference type="InterPro" id="IPR036236">
    <property type="entry name" value="Znf_C2H2_sf"/>
</dbReference>
<dbReference type="GO" id="GO:0005634">
    <property type="term" value="C:nucleus"/>
    <property type="evidence" value="ECO:0007669"/>
    <property type="project" value="UniProtKB-UniRule"/>
</dbReference>
<feature type="region of interest" description="Disordered" evidence="3">
    <location>
        <begin position="233"/>
        <end position="292"/>
    </location>
</feature>
<feature type="compositionally biased region" description="Basic residues" evidence="3">
    <location>
        <begin position="486"/>
        <end position="498"/>
    </location>
</feature>
<dbReference type="Gene3D" id="1.10.30.10">
    <property type="entry name" value="High mobility group box domain"/>
    <property type="match status" value="1"/>
</dbReference>
<keyword evidence="7" id="KW-1185">Reference proteome</keyword>
<dbReference type="AlphaFoldDB" id="A0A553NB51"/>
<dbReference type="PROSITE" id="PS50157">
    <property type="entry name" value="ZINC_FINGER_C2H2_2"/>
    <property type="match status" value="2"/>
</dbReference>
<feature type="compositionally biased region" description="Basic and acidic residues" evidence="3">
    <location>
        <begin position="644"/>
        <end position="655"/>
    </location>
</feature>
<feature type="compositionally biased region" description="Basic and acidic residues" evidence="3">
    <location>
        <begin position="342"/>
        <end position="363"/>
    </location>
</feature>
<gene>
    <name evidence="6" type="ORF">TCAL_05600</name>
</gene>
<feature type="compositionally biased region" description="Polar residues" evidence="3">
    <location>
        <begin position="238"/>
        <end position="269"/>
    </location>
</feature>
<feature type="compositionally biased region" description="Polar residues" evidence="3">
    <location>
        <begin position="965"/>
        <end position="988"/>
    </location>
</feature>
<reference evidence="6 7" key="1">
    <citation type="journal article" date="2018" name="Nat. Ecol. Evol.">
        <title>Genomic signatures of mitonuclear coevolution across populations of Tigriopus californicus.</title>
        <authorList>
            <person name="Barreto F.S."/>
            <person name="Watson E.T."/>
            <person name="Lima T.G."/>
            <person name="Willett C.S."/>
            <person name="Edmands S."/>
            <person name="Li W."/>
            <person name="Burton R.S."/>
        </authorList>
    </citation>
    <scope>NUCLEOTIDE SEQUENCE [LARGE SCALE GENOMIC DNA]</scope>
    <source>
        <strain evidence="6 7">San Diego</strain>
    </source>
</reference>
<name>A0A553NB51_TIGCA</name>
<dbReference type="SMART" id="SM00355">
    <property type="entry name" value="ZnF_C2H2"/>
    <property type="match status" value="2"/>
</dbReference>
<feature type="domain" description="C2H2-type" evidence="5">
    <location>
        <begin position="406"/>
        <end position="433"/>
    </location>
</feature>
<dbReference type="CDD" id="cd00084">
    <property type="entry name" value="HMG-box_SF"/>
    <property type="match status" value="1"/>
</dbReference>
<feature type="compositionally biased region" description="Acidic residues" evidence="3">
    <location>
        <begin position="704"/>
        <end position="722"/>
    </location>
</feature>
<feature type="DNA-binding region" description="HMG box" evidence="2">
    <location>
        <begin position="497"/>
        <end position="565"/>
    </location>
</feature>
<feature type="compositionally biased region" description="Basic and acidic residues" evidence="3">
    <location>
        <begin position="436"/>
        <end position="453"/>
    </location>
</feature>
<proteinExistence type="predicted"/>
<sequence length="1029" mass="113086">MVLTLVTTLNNALDISERAVGGTRNTMNNHPPNHPLYNTLGNPTNIHLLDSMFSMPTPEQSVHKPTLIPAQYAYQDMQALSHPHHAMNLAQSHVVTTAAPATTSVSLSEIAVAPQVLIYQEPTDPQHQQQQQQQQQPISYKIPQMETASAANVAVTIPASSIVSHQTLGVQVVQTTAGAAVVTGAGIQTLGEKKKDIVAEAASKIFEDIGGKKPDQIVASAAASLPTAVKSEPVLASSGPSTGVVTDPSVSAASNVKTEVSGASTSKPAGSSAAKTPVPVRAQAGRPRTVTRPMHRQQLLPPRLQLLDDEDDGVTCRMCLQAFWYKNQLLEHLKTNHSITDPDRYEREEREKKLRRRREEQQRHIMAKRQRMAAAQGRLGRGAASRLGKVAIPGPRPSFQYREGAFICDLCKKSFSDGNDMVSHWKLHVKKQRQLDAARAATEEGGSRGRGRSDYSPPRRGRGRGRGRGYRSSRGRPISGSSAGRGRGRGRGRRDKGKPRWTAYLVWSTRRRKEISIDSAGLGFAEVAKIISEEWKKVEDKEREKLQDEAELMNARGQRKLPKDREESSDDETTTDEEDPPFDEANIKPIMLKIKREDGEEEEVMEGEKRSTRKRKRPSFFQEFENEENNLDKILDEFEQEQIEESKKPKAEKKIRTPRPGGPRKRRVRTPSPDEPQEPVELERSRSGRMRKKPKFQAYFKGDEGEEEEEEISYDEEDEEDRDEYKPDESDEAEEDPEEESAGDEEELEEEEIEGELDEDGNPKKRKRIALPPKKRGPKKIMTDAEIDEATKAAKEAKSGGEFGDGNAGGEDNGEGEQTSDKVKDGGEPASQTEDGSTIENVESGDKKSEPVVEDSISTTNEAESMNVDASGMVSEVTEEDPTDAEAGASGTGQDMSVQMVVEEDDDVESVSVTKNVRVIEASVVAPVSEESPAPTSDPVPLPVSDASEEPSSNVPDTSEIPPENGSTNEDLVQSQSKENDDAPSSTAVDAAVPSEEDLLNTAVPSKMEEGDDKYKDIIAEAQLDSIFN</sequence>
<feature type="compositionally biased region" description="Basic residues" evidence="3">
    <location>
        <begin position="656"/>
        <end position="669"/>
    </location>
</feature>
<feature type="region of interest" description="Disordered" evidence="3">
    <location>
        <begin position="342"/>
        <end position="364"/>
    </location>
</feature>
<evidence type="ECO:0000256" key="3">
    <source>
        <dbReference type="SAM" id="MobiDB-lite"/>
    </source>
</evidence>
<feature type="compositionally biased region" description="Basic and acidic residues" evidence="3">
    <location>
        <begin position="789"/>
        <end position="799"/>
    </location>
</feature>
<dbReference type="InterPro" id="IPR009071">
    <property type="entry name" value="HMG_box_dom"/>
</dbReference>
<evidence type="ECO:0000259" key="5">
    <source>
        <dbReference type="PROSITE" id="PS50157"/>
    </source>
</evidence>
<dbReference type="PROSITE" id="PS00028">
    <property type="entry name" value="ZINC_FINGER_C2H2_1"/>
    <property type="match status" value="2"/>
</dbReference>
<dbReference type="Pfam" id="PF00505">
    <property type="entry name" value="HMG_box"/>
    <property type="match status" value="1"/>
</dbReference>
<dbReference type="GO" id="GO:0003677">
    <property type="term" value="F:DNA binding"/>
    <property type="evidence" value="ECO:0007669"/>
    <property type="project" value="UniProtKB-UniRule"/>
</dbReference>
<comment type="caution">
    <text evidence="6">The sequence shown here is derived from an EMBL/GenBank/DDBJ whole genome shotgun (WGS) entry which is preliminary data.</text>
</comment>
<feature type="domain" description="C2H2-type" evidence="5">
    <location>
        <begin position="314"/>
        <end position="342"/>
    </location>
</feature>
<evidence type="ECO:0000313" key="7">
    <source>
        <dbReference type="Proteomes" id="UP000318571"/>
    </source>
</evidence>
<dbReference type="OMA" id="ANIKPIM"/>
<keyword evidence="1" id="KW-0863">Zinc-finger</keyword>
<feature type="compositionally biased region" description="Gly residues" evidence="3">
    <location>
        <begin position="801"/>
        <end position="811"/>
    </location>
</feature>
<evidence type="ECO:0000259" key="4">
    <source>
        <dbReference type="PROSITE" id="PS50118"/>
    </source>
</evidence>
<dbReference type="SMART" id="SM00398">
    <property type="entry name" value="HMG"/>
    <property type="match status" value="1"/>
</dbReference>
<feature type="compositionally biased region" description="Basic residues" evidence="3">
    <location>
        <begin position="459"/>
        <end position="474"/>
    </location>
</feature>
<protein>
    <recommendedName>
        <fullName evidence="8">C2H2-type domain-containing protein</fullName>
    </recommendedName>
</protein>
<evidence type="ECO:0000256" key="2">
    <source>
        <dbReference type="PROSITE-ProRule" id="PRU00267"/>
    </source>
</evidence>
<dbReference type="STRING" id="6832.A0A553NB51"/>
<dbReference type="InterPro" id="IPR036910">
    <property type="entry name" value="HMG_box_dom_sf"/>
</dbReference>
<accession>A0A553NB51</accession>
<dbReference type="SUPFAM" id="SSF47095">
    <property type="entry name" value="HMG-box"/>
    <property type="match status" value="1"/>
</dbReference>
<feature type="compositionally biased region" description="Polar residues" evidence="3">
    <location>
        <begin position="830"/>
        <end position="841"/>
    </location>
</feature>
<organism evidence="6 7">
    <name type="scientific">Tigriopus californicus</name>
    <name type="common">Marine copepod</name>
    <dbReference type="NCBI Taxonomy" id="6832"/>
    <lineage>
        <taxon>Eukaryota</taxon>
        <taxon>Metazoa</taxon>
        <taxon>Ecdysozoa</taxon>
        <taxon>Arthropoda</taxon>
        <taxon>Crustacea</taxon>
        <taxon>Multicrustacea</taxon>
        <taxon>Hexanauplia</taxon>
        <taxon>Copepoda</taxon>
        <taxon>Harpacticoida</taxon>
        <taxon>Harpacticidae</taxon>
        <taxon>Tigriopus</taxon>
    </lineage>
</organism>
<feature type="region of interest" description="Disordered" evidence="3">
    <location>
        <begin position="538"/>
        <end position="1009"/>
    </location>
</feature>
<keyword evidence="2" id="KW-0539">Nucleus</keyword>
<feature type="region of interest" description="Disordered" evidence="3">
    <location>
        <begin position="436"/>
        <end position="498"/>
    </location>
</feature>
<evidence type="ECO:0008006" key="8">
    <source>
        <dbReference type="Google" id="ProtNLM"/>
    </source>
</evidence>
<keyword evidence="2" id="KW-0238">DNA-binding</keyword>
<feature type="compositionally biased region" description="Low complexity" evidence="3">
    <location>
        <begin position="475"/>
        <end position="484"/>
    </location>
</feature>
<feature type="compositionally biased region" description="Basic and acidic residues" evidence="3">
    <location>
        <begin position="538"/>
        <end position="548"/>
    </location>
</feature>
<keyword evidence="1" id="KW-0479">Metal-binding</keyword>
<feature type="compositionally biased region" description="Acidic residues" evidence="3">
    <location>
        <begin position="729"/>
        <end position="760"/>
    </location>
</feature>
<dbReference type="SUPFAM" id="SSF57667">
    <property type="entry name" value="beta-beta-alpha zinc fingers"/>
    <property type="match status" value="1"/>
</dbReference>
<feature type="compositionally biased region" description="Acidic residues" evidence="3">
    <location>
        <begin position="567"/>
        <end position="582"/>
    </location>
</feature>
<dbReference type="GO" id="GO:0008270">
    <property type="term" value="F:zinc ion binding"/>
    <property type="evidence" value="ECO:0007669"/>
    <property type="project" value="UniProtKB-KW"/>
</dbReference>
<dbReference type="PROSITE" id="PS50118">
    <property type="entry name" value="HMG_BOX_2"/>
    <property type="match status" value="1"/>
</dbReference>